<dbReference type="InterPro" id="IPR023753">
    <property type="entry name" value="FAD/NAD-binding_dom"/>
</dbReference>
<feature type="domain" description="Pyridine nucleotide-disulphide oxidoreductase dimerisation" evidence="7">
    <location>
        <begin position="328"/>
        <end position="432"/>
    </location>
</feature>
<dbReference type="Pfam" id="PF07992">
    <property type="entry name" value="Pyr_redox_2"/>
    <property type="match status" value="1"/>
</dbReference>
<evidence type="ECO:0000313" key="9">
    <source>
        <dbReference type="EMBL" id="KIE45056.1"/>
    </source>
</evidence>
<gene>
    <name evidence="9" type="ORF">U732_202</name>
</gene>
<dbReference type="InterPro" id="IPR016156">
    <property type="entry name" value="FAD/NAD-linked_Rdtase_dimer_sf"/>
</dbReference>
<feature type="domain" description="FAD/NAD(P)-binding" evidence="8">
    <location>
        <begin position="1"/>
        <end position="303"/>
    </location>
</feature>
<dbReference type="Pfam" id="PF02852">
    <property type="entry name" value="Pyr_redox_dim"/>
    <property type="match status" value="1"/>
</dbReference>
<dbReference type="OrthoDB" id="9802028at2"/>
<dbReference type="STRING" id="29341.RSJ17_18495"/>
<dbReference type="AlphaFoldDB" id="A0A0C1R3M0"/>
<protein>
    <submittedName>
        <fullName evidence="9">Pyridine nucleotide-disulfide oxidoreductase family protein</fullName>
    </submittedName>
</protein>
<evidence type="ECO:0000259" key="7">
    <source>
        <dbReference type="Pfam" id="PF02852"/>
    </source>
</evidence>
<comment type="caution">
    <text evidence="9">The sequence shown here is derived from an EMBL/GenBank/DDBJ whole genome shotgun (WGS) entry which is preliminary data.</text>
</comment>
<dbReference type="RefSeq" id="WP_039635921.1">
    <property type="nucleotide sequence ID" value="NZ_AYSO01000020.1"/>
</dbReference>
<evidence type="ECO:0000256" key="6">
    <source>
        <dbReference type="ARBA" id="ARBA00023284"/>
    </source>
</evidence>
<proteinExistence type="inferred from homology"/>
<dbReference type="GO" id="GO:0016491">
    <property type="term" value="F:oxidoreductase activity"/>
    <property type="evidence" value="ECO:0007669"/>
    <property type="project" value="UniProtKB-KW"/>
</dbReference>
<accession>A0A0C1R3M0</accession>
<name>A0A0C1R3M0_9CLOT</name>
<evidence type="ECO:0000256" key="1">
    <source>
        <dbReference type="ARBA" id="ARBA00001974"/>
    </source>
</evidence>
<keyword evidence="6" id="KW-0676">Redox-active center</keyword>
<dbReference type="InterPro" id="IPR004099">
    <property type="entry name" value="Pyr_nucl-diS_OxRdtase_dimer"/>
</dbReference>
<dbReference type="EMBL" id="AYSO01000020">
    <property type="protein sequence ID" value="KIE45056.1"/>
    <property type="molecule type" value="Genomic_DNA"/>
</dbReference>
<dbReference type="NCBIfam" id="NF007123">
    <property type="entry name" value="PRK09564.1"/>
    <property type="match status" value="1"/>
</dbReference>
<keyword evidence="10" id="KW-1185">Reference proteome</keyword>
<dbReference type="Proteomes" id="UP000031366">
    <property type="component" value="Unassembled WGS sequence"/>
</dbReference>
<evidence type="ECO:0000313" key="10">
    <source>
        <dbReference type="Proteomes" id="UP000031366"/>
    </source>
</evidence>
<dbReference type="PANTHER" id="PTHR43429:SF1">
    <property type="entry name" value="NAD(P)H SULFUR OXIDOREDUCTASE (COA-DEPENDENT)"/>
    <property type="match status" value="1"/>
</dbReference>
<keyword evidence="5" id="KW-0560">Oxidoreductase</keyword>
<keyword evidence="3" id="KW-0285">Flavoprotein</keyword>
<dbReference type="PRINTS" id="PR00368">
    <property type="entry name" value="FADPNR"/>
</dbReference>
<evidence type="ECO:0000256" key="5">
    <source>
        <dbReference type="ARBA" id="ARBA00023002"/>
    </source>
</evidence>
<evidence type="ECO:0000256" key="3">
    <source>
        <dbReference type="ARBA" id="ARBA00022630"/>
    </source>
</evidence>
<comment type="similarity">
    <text evidence="2">Belongs to the class-III pyridine nucleotide-disulfide oxidoreductase family.</text>
</comment>
<dbReference type="InterPro" id="IPR036188">
    <property type="entry name" value="FAD/NAD-bd_sf"/>
</dbReference>
<dbReference type="SUPFAM" id="SSF51905">
    <property type="entry name" value="FAD/NAD(P)-binding domain"/>
    <property type="match status" value="1"/>
</dbReference>
<comment type="cofactor">
    <cofactor evidence="1">
        <name>FAD</name>
        <dbReference type="ChEBI" id="CHEBI:57692"/>
    </cofactor>
</comment>
<evidence type="ECO:0000259" key="8">
    <source>
        <dbReference type="Pfam" id="PF07992"/>
    </source>
</evidence>
<organism evidence="9 10">
    <name type="scientific">Clostridium argentinense CDC 2741</name>
    <dbReference type="NCBI Taxonomy" id="1418104"/>
    <lineage>
        <taxon>Bacteria</taxon>
        <taxon>Bacillati</taxon>
        <taxon>Bacillota</taxon>
        <taxon>Clostridia</taxon>
        <taxon>Eubacteriales</taxon>
        <taxon>Clostridiaceae</taxon>
        <taxon>Clostridium</taxon>
    </lineage>
</organism>
<dbReference type="PANTHER" id="PTHR43429">
    <property type="entry name" value="PYRIDINE NUCLEOTIDE-DISULFIDE OXIDOREDUCTASE DOMAIN-CONTAINING"/>
    <property type="match status" value="1"/>
</dbReference>
<evidence type="ECO:0000256" key="2">
    <source>
        <dbReference type="ARBA" id="ARBA00009130"/>
    </source>
</evidence>
<dbReference type="PRINTS" id="PR00411">
    <property type="entry name" value="PNDRDTASEI"/>
</dbReference>
<reference evidence="9 10" key="1">
    <citation type="journal article" date="2015" name="Infect. Genet. Evol.">
        <title>Genomic sequences of six botulinum neurotoxin-producing strains representing three clostridial species illustrate the mobility and diversity of botulinum neurotoxin genes.</title>
        <authorList>
            <person name="Smith T.J."/>
            <person name="Hill K.K."/>
            <person name="Xie G."/>
            <person name="Foley B.T."/>
            <person name="Williamson C.H."/>
            <person name="Foster J.T."/>
            <person name="Johnson S.L."/>
            <person name="Chertkov O."/>
            <person name="Teshima H."/>
            <person name="Gibbons H.S."/>
            <person name="Johnsky L.A."/>
            <person name="Karavis M.A."/>
            <person name="Smith L.A."/>
        </authorList>
    </citation>
    <scope>NUCLEOTIDE SEQUENCE [LARGE SCALE GENOMIC DNA]</scope>
    <source>
        <strain evidence="9 10">CDC 2741</strain>
    </source>
</reference>
<dbReference type="Gene3D" id="3.50.50.60">
    <property type="entry name" value="FAD/NAD(P)-binding domain"/>
    <property type="match status" value="2"/>
</dbReference>
<dbReference type="SUPFAM" id="SSF55424">
    <property type="entry name" value="FAD/NAD-linked reductases, dimerisation (C-terminal) domain"/>
    <property type="match status" value="1"/>
</dbReference>
<evidence type="ECO:0000256" key="4">
    <source>
        <dbReference type="ARBA" id="ARBA00022827"/>
    </source>
</evidence>
<dbReference type="InterPro" id="IPR050260">
    <property type="entry name" value="FAD-bd_OxRdtase"/>
</dbReference>
<keyword evidence="4" id="KW-0274">FAD</keyword>
<sequence>MRIIIIGGVAAGMSAASKAKRTDSNSQIVVYEKSDVVSWGACGLPYYVGDFYEDPNTMIARPLNKFIESGIDVKTKHEVLKVYPVSKTVTVKDLSTGNIFDDKYDVLMVATGASAIIPPIENKNLKNVFTLKEFGDGIAIKEVAKKNEIKDVIIIGAGFIGIETVEAMKKLGKNIRVIQLDSRVLPDTFDEEITSIMEKELLNHEVELNLNEVVKAFKGTEKVEGVITDNGSYKADLVIICTGVRPNTSFLETTGIEMLRNGALVIDEYGETSIKGIYAAGDCASVYHLIKEENVYIPLATTANKIGRIVGENLVGKRVSFQGTLGSAAIKVMNLEAGRTGISESDAIKMNINYKKVFIQDKNQANYYPGQSDIYVKLIYHGETKVLLGGQIIGEKGAVLRVDVLASAIFKKMTTEELGMLDLCYAPPFARTWDVLNVAANVAK</sequence>